<evidence type="ECO:0000313" key="3">
    <source>
        <dbReference type="Proteomes" id="UP000439123"/>
    </source>
</evidence>
<evidence type="ECO:0000256" key="1">
    <source>
        <dbReference type="SAM" id="MobiDB-lite"/>
    </source>
</evidence>
<feature type="compositionally biased region" description="Basic and acidic residues" evidence="1">
    <location>
        <begin position="231"/>
        <end position="242"/>
    </location>
</feature>
<feature type="region of interest" description="Disordered" evidence="1">
    <location>
        <begin position="229"/>
        <end position="272"/>
    </location>
</feature>
<feature type="compositionally biased region" description="Basic and acidic residues" evidence="1">
    <location>
        <begin position="435"/>
        <end position="455"/>
    </location>
</feature>
<evidence type="ECO:0000313" key="2">
    <source>
        <dbReference type="EMBL" id="VXA88063.1"/>
    </source>
</evidence>
<sequence>MKLWTGRDGERKPALKKSGPKRSRLAWSIAYRLVGIFLLDLEAHGDHHEQQRANDGPDAGGDIAGDKGGDHGKDVAEGDQDQADDGGKQYRACALEEDQVLAQRWVVAIAIPSVDEEHVGQGHADVGHGDDQLIEGGGPFRVDQGKDGLGGNEQTDHPGLHLEGFNPHAILVLALETLRPEVTRGAGDELAQWRVGEGDKGTQIAQEHAKASKAHEYLSQPLATEMAPQLQHDDEEGRERGDSLGWEVAPAHDGSDRQKADDVAEHDEGAGEEDAALEVALGIFQLVSHPGHRLDPAVGEDGEHHKAEEGDDVVESGIGRRRQRCLGEGLLQSHAAHREGEDSTDQQQHVECHHGETADGRHFGEAGATQGDELGDGGNQRDGDNSQNKGAEVDAGAQGDRDDGDVAAKQHEGEGHPHGERLAKHPDDVGGEPHGQTDKGESGRDRVAHPGKDTARLFAKAGAEFDHHQNERDEEKQTADHEHRNGGISHSVKTDPDISDAKYRC</sequence>
<feature type="region of interest" description="Disordered" evidence="1">
    <location>
        <begin position="292"/>
        <end position="318"/>
    </location>
</feature>
<protein>
    <submittedName>
        <fullName evidence="2">Uncharacterized protein</fullName>
    </submittedName>
</protein>
<reference evidence="2 3" key="1">
    <citation type="submission" date="2019-10" db="EMBL/GenBank/DDBJ databases">
        <authorList>
            <person name="Karimi E."/>
        </authorList>
    </citation>
    <scope>NUCLEOTIDE SEQUENCE [LARGE SCALE GENOMIC DNA]</scope>
    <source>
        <strain evidence="2">Aeromonas sp. 8C</strain>
    </source>
</reference>
<gene>
    <name evidence="2" type="ORF">AERO8C_50530</name>
</gene>
<organism evidence="2 3">
    <name type="scientific">Aeromonas veronii</name>
    <dbReference type="NCBI Taxonomy" id="654"/>
    <lineage>
        <taxon>Bacteria</taxon>
        <taxon>Pseudomonadati</taxon>
        <taxon>Pseudomonadota</taxon>
        <taxon>Gammaproteobacteria</taxon>
        <taxon>Aeromonadales</taxon>
        <taxon>Aeromonadaceae</taxon>
        <taxon>Aeromonas</taxon>
    </lineage>
</organism>
<proteinExistence type="predicted"/>
<feature type="compositionally biased region" description="Basic and acidic residues" evidence="1">
    <location>
        <begin position="64"/>
        <end position="76"/>
    </location>
</feature>
<feature type="compositionally biased region" description="Basic and acidic residues" evidence="1">
    <location>
        <begin position="253"/>
        <end position="269"/>
    </location>
</feature>
<dbReference type="EMBL" id="CABWLC010000018">
    <property type="protein sequence ID" value="VXA88063.1"/>
    <property type="molecule type" value="Genomic_DNA"/>
</dbReference>
<feature type="compositionally biased region" description="Basic and acidic residues" evidence="1">
    <location>
        <begin position="463"/>
        <end position="485"/>
    </location>
</feature>
<dbReference type="Proteomes" id="UP000439123">
    <property type="component" value="Unassembled WGS sequence"/>
</dbReference>
<feature type="region of interest" description="Disordered" evidence="1">
    <location>
        <begin position="334"/>
        <end position="505"/>
    </location>
</feature>
<accession>A0A653LAJ5</accession>
<name>A0A653LAJ5_AERVE</name>
<feature type="compositionally biased region" description="Basic and acidic residues" evidence="1">
    <location>
        <begin position="348"/>
        <end position="364"/>
    </location>
</feature>
<feature type="region of interest" description="Disordered" evidence="1">
    <location>
        <begin position="1"/>
        <end position="22"/>
    </location>
</feature>
<feature type="compositionally biased region" description="Basic and acidic residues" evidence="1">
    <location>
        <begin position="119"/>
        <end position="131"/>
    </location>
</feature>
<feature type="compositionally biased region" description="Basic and acidic residues" evidence="1">
    <location>
        <begin position="399"/>
        <end position="428"/>
    </location>
</feature>
<feature type="region of interest" description="Disordered" evidence="1">
    <location>
        <begin position="119"/>
        <end position="163"/>
    </location>
</feature>
<feature type="compositionally biased region" description="Basic and acidic residues" evidence="1">
    <location>
        <begin position="492"/>
        <end position="505"/>
    </location>
</feature>
<feature type="compositionally biased region" description="Basic and acidic residues" evidence="1">
    <location>
        <begin position="1"/>
        <end position="13"/>
    </location>
</feature>
<feature type="region of interest" description="Disordered" evidence="1">
    <location>
        <begin position="48"/>
        <end position="86"/>
    </location>
</feature>
<dbReference type="AlphaFoldDB" id="A0A653LAJ5"/>